<reference evidence="1 2" key="1">
    <citation type="journal article" date="2011" name="J. Bacteriol.">
        <title>Complete genome sequence of the plant growth-promoting endophyte Burkholderia phytofirmans strain PsJN.</title>
        <authorList>
            <person name="Weilharter A."/>
            <person name="Mitter B."/>
            <person name="Shin M.V."/>
            <person name="Chain P.S."/>
            <person name="Nowak J."/>
            <person name="Sessitsch A."/>
        </authorList>
    </citation>
    <scope>NUCLEOTIDE SEQUENCE [LARGE SCALE GENOMIC DNA]</scope>
    <source>
        <strain evidence="2">DSM 17436 / LMG 22146 / PsJN</strain>
        <plasmid evidence="1 2">pBPHYT01</plasmid>
    </source>
</reference>
<accession>B2TH42</accession>
<dbReference type="RefSeq" id="WP_012430964.1">
    <property type="nucleotide sequence ID" value="NC_010679.1"/>
</dbReference>
<keyword evidence="1" id="KW-0614">Plasmid</keyword>
<gene>
    <name evidence="1" type="ordered locus">Bphyt_7306</name>
</gene>
<protein>
    <submittedName>
        <fullName evidence="1">Uncharacterized protein</fullName>
    </submittedName>
</protein>
<organism evidence="1 2">
    <name type="scientific">Paraburkholderia phytofirmans (strain DSM 17436 / LMG 22146 / PsJN)</name>
    <name type="common">Burkholderia phytofirmans</name>
    <dbReference type="NCBI Taxonomy" id="398527"/>
    <lineage>
        <taxon>Bacteria</taxon>
        <taxon>Pseudomonadati</taxon>
        <taxon>Pseudomonadota</taxon>
        <taxon>Betaproteobacteria</taxon>
        <taxon>Burkholderiales</taxon>
        <taxon>Burkholderiaceae</taxon>
        <taxon>Paraburkholderia</taxon>
    </lineage>
</organism>
<name>B2TH42_PARPJ</name>
<dbReference type="AlphaFoldDB" id="B2TH42"/>
<dbReference type="EMBL" id="CP001054">
    <property type="protein sequence ID" value="ACD21591.1"/>
    <property type="molecule type" value="Genomic_DNA"/>
</dbReference>
<geneLocation type="plasmid" evidence="1 2">
    <name>pBPHYT01</name>
</geneLocation>
<evidence type="ECO:0000313" key="2">
    <source>
        <dbReference type="Proteomes" id="UP000001739"/>
    </source>
</evidence>
<dbReference type="KEGG" id="bpy:Bphyt_7306"/>
<evidence type="ECO:0000313" key="1">
    <source>
        <dbReference type="EMBL" id="ACD21591.1"/>
    </source>
</evidence>
<dbReference type="HOGENOM" id="CLU_2666031_0_0_4"/>
<proteinExistence type="predicted"/>
<sequence>MSRNTAYFAPLVCLPTVIVEPGNYITRCGEIVSVSVVSSRHDFGCKGTYSNEVRESWHRTGRLFGSRETANDIVRTA</sequence>
<dbReference type="Proteomes" id="UP000001739">
    <property type="component" value="Plasmid pBPHYT01"/>
</dbReference>